<gene>
    <name evidence="1" type="ORF">B5G02_06155</name>
</gene>
<dbReference type="GO" id="GO:0003676">
    <property type="term" value="F:nucleic acid binding"/>
    <property type="evidence" value="ECO:0007669"/>
    <property type="project" value="InterPro"/>
</dbReference>
<organism evidence="1 2">
    <name type="scientific">[Collinsella] massiliensis</name>
    <dbReference type="NCBI Taxonomy" id="1232426"/>
    <lineage>
        <taxon>Bacteria</taxon>
        <taxon>Bacillati</taxon>
        <taxon>Actinomycetota</taxon>
        <taxon>Coriobacteriia</taxon>
        <taxon>Coriobacteriales</taxon>
        <taxon>Coriobacteriaceae</taxon>
        <taxon>Enorma</taxon>
    </lineage>
</organism>
<reference evidence="2" key="1">
    <citation type="submission" date="2017-04" db="EMBL/GenBank/DDBJ databases">
        <title>Function of individual gut microbiota members based on whole genome sequencing of pure cultures obtained from chicken caecum.</title>
        <authorList>
            <person name="Medvecky M."/>
            <person name="Cejkova D."/>
            <person name="Polansky O."/>
            <person name="Karasova D."/>
            <person name="Kubasova T."/>
            <person name="Cizek A."/>
            <person name="Rychlik I."/>
        </authorList>
    </citation>
    <scope>NUCLEOTIDE SEQUENCE [LARGE SCALE GENOMIC DNA]</scope>
    <source>
        <strain evidence="2">An5</strain>
    </source>
</reference>
<name>A0A1Y3XSN5_9ACTN</name>
<keyword evidence="2" id="KW-1185">Reference proteome</keyword>
<dbReference type="Gene3D" id="3.30.420.10">
    <property type="entry name" value="Ribonuclease H-like superfamily/Ribonuclease H"/>
    <property type="match status" value="1"/>
</dbReference>
<dbReference type="AlphaFoldDB" id="A0A1Y3XSN5"/>
<dbReference type="EMBL" id="NFIE01000012">
    <property type="protein sequence ID" value="OUN88495.1"/>
    <property type="molecule type" value="Genomic_DNA"/>
</dbReference>
<dbReference type="OrthoDB" id="3180615at2"/>
<dbReference type="SUPFAM" id="SSF53098">
    <property type="entry name" value="Ribonuclease H-like"/>
    <property type="match status" value="1"/>
</dbReference>
<dbReference type="RefSeq" id="WP_094335593.1">
    <property type="nucleotide sequence ID" value="NZ_NFIE01000012.1"/>
</dbReference>
<evidence type="ECO:0000313" key="2">
    <source>
        <dbReference type="Proteomes" id="UP000195781"/>
    </source>
</evidence>
<dbReference type="Proteomes" id="UP000195781">
    <property type="component" value="Unassembled WGS sequence"/>
</dbReference>
<sequence length="325" mass="35961">MAVNVEQALDYTMQPSMPLLFGGDAALQSERQRNEEALRALLDAFTGDEDPGFPFDVVRELADRNRALCDQIGEEKLRNLNSVALARSLSEADLCRGIAAMQQRPASEVEREVAGDRDALAVAYVSAPVRGVVIGIDIETTGTAPERGYIINMGLELMELAADSKPFAGGERFYGLPEEPYRTTGVPLTRIHGITWDDLEGKTPFRADTEAQAGLLDLMKRYPIMAHNAAFEDSWFRLHLNGYAEARRAGQIAVIDSRDICRRLDGEVAALPRESAPASLENWARRRGTLAQDEKERHLGLADADLMLRTVQAEFARKNMFSPRA</sequence>
<evidence type="ECO:0000313" key="1">
    <source>
        <dbReference type="EMBL" id="OUN88495.1"/>
    </source>
</evidence>
<comment type="caution">
    <text evidence="1">The sequence shown here is derived from an EMBL/GenBank/DDBJ whole genome shotgun (WGS) entry which is preliminary data.</text>
</comment>
<dbReference type="CDD" id="cd06127">
    <property type="entry name" value="DEDDh"/>
    <property type="match status" value="1"/>
</dbReference>
<dbReference type="InterPro" id="IPR036397">
    <property type="entry name" value="RNaseH_sf"/>
</dbReference>
<accession>A0A1Y3XSN5</accession>
<dbReference type="InterPro" id="IPR012337">
    <property type="entry name" value="RNaseH-like_sf"/>
</dbReference>
<protein>
    <submittedName>
        <fullName evidence="1">DNA polymerase III subunit epsilon</fullName>
    </submittedName>
</protein>
<proteinExistence type="predicted"/>